<reference evidence="5 6" key="1">
    <citation type="journal article" date="2018" name="Gigascience">
        <title>Genomes of trombidid mites reveal novel predicted allergens and laterally-transferred genes associated with secondary metabolism.</title>
        <authorList>
            <person name="Dong X."/>
            <person name="Chaisiri K."/>
            <person name="Xia D."/>
            <person name="Armstrong S.D."/>
            <person name="Fang Y."/>
            <person name="Donnelly M.J."/>
            <person name="Kadowaki T."/>
            <person name="McGarry J.W."/>
            <person name="Darby A.C."/>
            <person name="Makepeace B.L."/>
        </authorList>
    </citation>
    <scope>NUCLEOTIDE SEQUENCE [LARGE SCALE GENOMIC DNA]</scope>
    <source>
        <strain evidence="5">UoL-WK</strain>
    </source>
</reference>
<evidence type="ECO:0000313" key="6">
    <source>
        <dbReference type="Proteomes" id="UP000285301"/>
    </source>
</evidence>
<dbReference type="GO" id="GO:0045121">
    <property type="term" value="C:membrane raft"/>
    <property type="evidence" value="ECO:0007669"/>
    <property type="project" value="TreeGrafter"/>
</dbReference>
<feature type="chain" id="PRO_5018706004" description="TNFR-Cys domain-containing protein" evidence="3">
    <location>
        <begin position="21"/>
        <end position="308"/>
    </location>
</feature>
<feature type="disulfide bond" evidence="1">
    <location>
        <begin position="108"/>
        <end position="126"/>
    </location>
</feature>
<protein>
    <recommendedName>
        <fullName evidence="4">TNFR-Cys domain-containing protein</fullName>
    </recommendedName>
</protein>
<dbReference type="GO" id="GO:0005031">
    <property type="term" value="F:tumor necrosis factor receptor activity"/>
    <property type="evidence" value="ECO:0007669"/>
    <property type="project" value="TreeGrafter"/>
</dbReference>
<evidence type="ECO:0000256" key="2">
    <source>
        <dbReference type="SAM" id="MobiDB-lite"/>
    </source>
</evidence>
<feature type="signal peptide" evidence="3">
    <location>
        <begin position="1"/>
        <end position="20"/>
    </location>
</feature>
<keyword evidence="6" id="KW-1185">Reference proteome</keyword>
<feature type="repeat" description="TNFR-Cys" evidence="1">
    <location>
        <begin position="86"/>
        <end position="126"/>
    </location>
</feature>
<dbReference type="PANTHER" id="PTHR46874:SF1">
    <property type="entry name" value="TUMOR NECROSIS FACTOR RECEPTOR SUPERFAMILY MEMBER 6"/>
    <property type="match status" value="1"/>
</dbReference>
<evidence type="ECO:0000259" key="4">
    <source>
        <dbReference type="PROSITE" id="PS50050"/>
    </source>
</evidence>
<feature type="domain" description="TNFR-Cys" evidence="4">
    <location>
        <begin position="86"/>
        <end position="126"/>
    </location>
</feature>
<dbReference type="GO" id="GO:0031265">
    <property type="term" value="C:CD95 death-inducing signaling complex"/>
    <property type="evidence" value="ECO:0007669"/>
    <property type="project" value="TreeGrafter"/>
</dbReference>
<keyword evidence="3" id="KW-0732">Signal</keyword>
<dbReference type="EMBL" id="NCKU01000472">
    <property type="protein sequence ID" value="RWS15398.1"/>
    <property type="molecule type" value="Genomic_DNA"/>
</dbReference>
<dbReference type="Pfam" id="PF00020">
    <property type="entry name" value="TNFR_c6"/>
    <property type="match status" value="1"/>
</dbReference>
<dbReference type="SUPFAM" id="SSF57586">
    <property type="entry name" value="TNF receptor-like"/>
    <property type="match status" value="1"/>
</dbReference>
<dbReference type="GO" id="GO:0097192">
    <property type="term" value="P:extrinsic apoptotic signaling pathway in absence of ligand"/>
    <property type="evidence" value="ECO:0007669"/>
    <property type="project" value="TreeGrafter"/>
</dbReference>
<dbReference type="InterPro" id="IPR001368">
    <property type="entry name" value="TNFR/NGFR_Cys_rich_reg"/>
</dbReference>
<dbReference type="GO" id="GO:0043066">
    <property type="term" value="P:negative regulation of apoptotic process"/>
    <property type="evidence" value="ECO:0007669"/>
    <property type="project" value="TreeGrafter"/>
</dbReference>
<dbReference type="SMART" id="SM00208">
    <property type="entry name" value="TNFR"/>
    <property type="match status" value="1"/>
</dbReference>
<dbReference type="PROSITE" id="PS50050">
    <property type="entry name" value="TNFR_NGFR_2"/>
    <property type="match status" value="1"/>
</dbReference>
<gene>
    <name evidence="5" type="ORF">B4U79_13661</name>
</gene>
<accession>A0A3S3P9X9</accession>
<name>A0A3S3P9X9_9ACAR</name>
<dbReference type="Gene3D" id="2.10.50.10">
    <property type="entry name" value="Tumor Necrosis Factor Receptor, subunit A, domain 2"/>
    <property type="match status" value="1"/>
</dbReference>
<dbReference type="AlphaFoldDB" id="A0A3S3P9X9"/>
<dbReference type="PANTHER" id="PTHR46874">
    <property type="entry name" value="TUMOR NECROSIS FACTOR RECEPTOR SUPERFAMILY MEMBER 6"/>
    <property type="match status" value="1"/>
</dbReference>
<organism evidence="5 6">
    <name type="scientific">Dinothrombium tinctorium</name>
    <dbReference type="NCBI Taxonomy" id="1965070"/>
    <lineage>
        <taxon>Eukaryota</taxon>
        <taxon>Metazoa</taxon>
        <taxon>Ecdysozoa</taxon>
        <taxon>Arthropoda</taxon>
        <taxon>Chelicerata</taxon>
        <taxon>Arachnida</taxon>
        <taxon>Acari</taxon>
        <taxon>Acariformes</taxon>
        <taxon>Trombidiformes</taxon>
        <taxon>Prostigmata</taxon>
        <taxon>Anystina</taxon>
        <taxon>Parasitengona</taxon>
        <taxon>Trombidioidea</taxon>
        <taxon>Trombidiidae</taxon>
        <taxon>Dinothrombium</taxon>
    </lineage>
</organism>
<sequence length="308" mass="34675">MNLILFSFFVFNIDLKISCSELKPTNTEESSFRLPTLFDALNRRNHKHRTRHHHHLLLSQNIRCNPCPPGFRAIKECNIKNDHCVPCPAGTYSMHSSYKNYCDICSLCGEGLYVAHECTPTKDTFCDSLHNLADGISANSRMRVSATRDCFTYNWAKSLHLTDETVSTLISNGFKTKAQLLMLNETIETIQFPNEVDKAAVTAALKILSKENCNITIKMNHPNEANANHPANGVSTDESATIAVEQRESGQRESDVTDNVVKKDDEKSAKNDESNREESSPEEDITRKFLLKLFFTISLTHGMTLAIM</sequence>
<comment type="caution">
    <text evidence="5">The sequence shown here is derived from an EMBL/GenBank/DDBJ whole genome shotgun (WGS) entry which is preliminary data.</text>
</comment>
<feature type="disulfide bond" evidence="1">
    <location>
        <begin position="87"/>
        <end position="102"/>
    </location>
</feature>
<dbReference type="STRING" id="1965070.A0A3S3P9X9"/>
<dbReference type="OrthoDB" id="10048028at2759"/>
<dbReference type="GO" id="GO:0097049">
    <property type="term" value="P:motor neuron apoptotic process"/>
    <property type="evidence" value="ECO:0007669"/>
    <property type="project" value="TreeGrafter"/>
</dbReference>
<evidence type="ECO:0000313" key="5">
    <source>
        <dbReference type="EMBL" id="RWS15398.1"/>
    </source>
</evidence>
<dbReference type="GO" id="GO:0009897">
    <property type="term" value="C:external side of plasma membrane"/>
    <property type="evidence" value="ECO:0007669"/>
    <property type="project" value="TreeGrafter"/>
</dbReference>
<keyword evidence="1" id="KW-1015">Disulfide bond</keyword>
<feature type="disulfide bond" evidence="1">
    <location>
        <begin position="105"/>
        <end position="118"/>
    </location>
</feature>
<proteinExistence type="predicted"/>
<evidence type="ECO:0000256" key="3">
    <source>
        <dbReference type="SAM" id="SignalP"/>
    </source>
</evidence>
<dbReference type="PROSITE" id="PS00652">
    <property type="entry name" value="TNFR_NGFR_1"/>
    <property type="match status" value="1"/>
</dbReference>
<dbReference type="GO" id="GO:0097527">
    <property type="term" value="P:necroptotic signaling pathway"/>
    <property type="evidence" value="ECO:0007669"/>
    <property type="project" value="TreeGrafter"/>
</dbReference>
<dbReference type="Proteomes" id="UP000285301">
    <property type="component" value="Unassembled WGS sequence"/>
</dbReference>
<feature type="region of interest" description="Disordered" evidence="2">
    <location>
        <begin position="243"/>
        <end position="283"/>
    </location>
</feature>
<dbReference type="GO" id="GO:0032872">
    <property type="term" value="P:regulation of stress-activated MAPK cascade"/>
    <property type="evidence" value="ECO:0007669"/>
    <property type="project" value="TreeGrafter"/>
</dbReference>
<evidence type="ECO:0000256" key="1">
    <source>
        <dbReference type="PROSITE-ProRule" id="PRU00206"/>
    </source>
</evidence>
<feature type="compositionally biased region" description="Basic and acidic residues" evidence="2">
    <location>
        <begin position="245"/>
        <end position="283"/>
    </location>
</feature>